<dbReference type="Proteomes" id="UP000183832">
    <property type="component" value="Unassembled WGS sequence"/>
</dbReference>
<reference evidence="1 2" key="1">
    <citation type="submission" date="2015-04" db="EMBL/GenBank/DDBJ databases">
        <authorList>
            <person name="Syromyatnikov M.Y."/>
            <person name="Popov V.N."/>
        </authorList>
    </citation>
    <scope>NUCLEOTIDE SEQUENCE [LARGE SCALE GENOMIC DNA]</scope>
</reference>
<name>A0A1J1HUY1_9DIPT</name>
<sequence>MCKVLLWGGFNVHSSLFGEISFEQQLDSFNHGNCIEALNYRRLLINTSCMLFKADYFQHQISSIEDQTINKTFQLYIRTP</sequence>
<dbReference type="EMBL" id="CVRI01000015">
    <property type="protein sequence ID" value="CRK89969.1"/>
    <property type="molecule type" value="Genomic_DNA"/>
</dbReference>
<dbReference type="AlphaFoldDB" id="A0A1J1HUY1"/>
<keyword evidence="2" id="KW-1185">Reference proteome</keyword>
<accession>A0A1J1HUY1</accession>
<gene>
    <name evidence="1" type="ORF">CLUMA_CG003697</name>
</gene>
<evidence type="ECO:0000313" key="2">
    <source>
        <dbReference type="Proteomes" id="UP000183832"/>
    </source>
</evidence>
<protein>
    <submittedName>
        <fullName evidence="1">CLUMA_CG003697, isoform A</fullName>
    </submittedName>
</protein>
<proteinExistence type="predicted"/>
<organism evidence="1 2">
    <name type="scientific">Clunio marinus</name>
    <dbReference type="NCBI Taxonomy" id="568069"/>
    <lineage>
        <taxon>Eukaryota</taxon>
        <taxon>Metazoa</taxon>
        <taxon>Ecdysozoa</taxon>
        <taxon>Arthropoda</taxon>
        <taxon>Hexapoda</taxon>
        <taxon>Insecta</taxon>
        <taxon>Pterygota</taxon>
        <taxon>Neoptera</taxon>
        <taxon>Endopterygota</taxon>
        <taxon>Diptera</taxon>
        <taxon>Nematocera</taxon>
        <taxon>Chironomoidea</taxon>
        <taxon>Chironomidae</taxon>
        <taxon>Clunio</taxon>
    </lineage>
</organism>
<evidence type="ECO:0000313" key="1">
    <source>
        <dbReference type="EMBL" id="CRK89969.1"/>
    </source>
</evidence>